<comment type="caution">
    <text evidence="1">The sequence shown here is derived from an EMBL/GenBank/DDBJ whole genome shotgun (WGS) entry which is preliminary data.</text>
</comment>
<protein>
    <submittedName>
        <fullName evidence="1">Uncharacterized protein</fullName>
    </submittedName>
</protein>
<dbReference type="EMBL" id="QKNV01000354">
    <property type="protein sequence ID" value="PZA19368.1"/>
    <property type="molecule type" value="Genomic_DNA"/>
</dbReference>
<keyword evidence="2" id="KW-1185">Reference proteome</keyword>
<evidence type="ECO:0000313" key="1">
    <source>
        <dbReference type="EMBL" id="PZA19368.1"/>
    </source>
</evidence>
<accession>A0A323VGH8</accession>
<sequence>MVFSTHLTNIPASRSTQDTASAIATTRNTRATVRESVRAAGMALLGQASGGVGPWCRAGLCELARAPGSTVPRSPGATGAPCDVRRAGSYPTRRIAVIEPM</sequence>
<proteinExistence type="predicted"/>
<name>A0A323VGH8_9ACTN</name>
<dbReference type="AlphaFoldDB" id="A0A323VGH8"/>
<organism evidence="1 2">
    <name type="scientific">Modestobacter versicolor</name>
    <dbReference type="NCBI Taxonomy" id="429133"/>
    <lineage>
        <taxon>Bacteria</taxon>
        <taxon>Bacillati</taxon>
        <taxon>Actinomycetota</taxon>
        <taxon>Actinomycetes</taxon>
        <taxon>Geodermatophilales</taxon>
        <taxon>Geodermatophilaceae</taxon>
        <taxon>Modestobacter</taxon>
    </lineage>
</organism>
<dbReference type="Proteomes" id="UP000247602">
    <property type="component" value="Unassembled WGS sequence"/>
</dbReference>
<reference evidence="1 2" key="1">
    <citation type="submission" date="2018-06" db="EMBL/GenBank/DDBJ databases">
        <title>Draft genome sequence of Modestobacter versicolor CP153-2.</title>
        <authorList>
            <person name="Gundlapally S.R."/>
        </authorList>
    </citation>
    <scope>NUCLEOTIDE SEQUENCE [LARGE SCALE GENOMIC DNA]</scope>
    <source>
        <strain evidence="1 2">CP153-2</strain>
    </source>
</reference>
<gene>
    <name evidence="1" type="ORF">DMO24_21080</name>
</gene>
<evidence type="ECO:0000313" key="2">
    <source>
        <dbReference type="Proteomes" id="UP000247602"/>
    </source>
</evidence>